<evidence type="ECO:0000256" key="1">
    <source>
        <dbReference type="SAM" id="Phobius"/>
    </source>
</evidence>
<evidence type="ECO:0000313" key="3">
    <source>
        <dbReference type="Proteomes" id="UP000053750"/>
    </source>
</evidence>
<name>A0A9W5W768_9BACL</name>
<protein>
    <submittedName>
        <fullName evidence="2">Uncharacterized protein</fullName>
    </submittedName>
</protein>
<dbReference type="NCBIfam" id="NF041644">
    <property type="entry name" value="CBO0543_fam"/>
    <property type="match status" value="1"/>
</dbReference>
<keyword evidence="1" id="KW-1133">Transmembrane helix</keyword>
<feature type="transmembrane region" description="Helical" evidence="1">
    <location>
        <begin position="145"/>
        <end position="162"/>
    </location>
</feature>
<evidence type="ECO:0000313" key="2">
    <source>
        <dbReference type="EMBL" id="EXX88873.1"/>
    </source>
</evidence>
<gene>
    <name evidence="2" type="ORF">BG53_01015</name>
</gene>
<feature type="transmembrane region" description="Helical" evidence="1">
    <location>
        <begin position="64"/>
        <end position="80"/>
    </location>
</feature>
<dbReference type="Proteomes" id="UP000053750">
    <property type="component" value="Unassembled WGS sequence"/>
</dbReference>
<dbReference type="InterPro" id="IPR048147">
    <property type="entry name" value="CBO0543-like"/>
</dbReference>
<feature type="transmembrane region" description="Helical" evidence="1">
    <location>
        <begin position="29"/>
        <end position="49"/>
    </location>
</feature>
<accession>A0A9W5W768</accession>
<feature type="transmembrane region" description="Helical" evidence="1">
    <location>
        <begin position="92"/>
        <end position="112"/>
    </location>
</feature>
<dbReference type="EMBL" id="JFHU01000113">
    <property type="protein sequence ID" value="EXX88873.1"/>
    <property type="molecule type" value="Genomic_DNA"/>
</dbReference>
<feature type="transmembrane region" description="Helical" evidence="1">
    <location>
        <begin position="118"/>
        <end position="138"/>
    </location>
</feature>
<comment type="caution">
    <text evidence="2">The sequence shown here is derived from an EMBL/GenBank/DDBJ whole genome shotgun (WGS) entry which is preliminary data.</text>
</comment>
<dbReference type="AlphaFoldDB" id="A0A9W5W768"/>
<dbReference type="OrthoDB" id="2628935at2"/>
<reference evidence="2 3" key="1">
    <citation type="submission" date="2014-02" db="EMBL/GenBank/DDBJ databases">
        <title>Genome sequence of Paenibacillus darwinianus reveals adaptive mechanisms for survival in Antarctic soils.</title>
        <authorList>
            <person name="Dsouza M."/>
            <person name="Taylor M.W."/>
            <person name="Turner S.J."/>
            <person name="Aislabie J."/>
        </authorList>
    </citation>
    <scope>NUCLEOTIDE SEQUENCE [LARGE SCALE GENOMIC DNA]</scope>
    <source>
        <strain evidence="2 3">CE1</strain>
    </source>
</reference>
<proteinExistence type="predicted"/>
<keyword evidence="1" id="KW-0472">Membrane</keyword>
<organism evidence="2 3">
    <name type="scientific">Paenibacillus darwinianus</name>
    <dbReference type="NCBI Taxonomy" id="1380763"/>
    <lineage>
        <taxon>Bacteria</taxon>
        <taxon>Bacillati</taxon>
        <taxon>Bacillota</taxon>
        <taxon>Bacilli</taxon>
        <taxon>Bacillales</taxon>
        <taxon>Paenibacillaceae</taxon>
        <taxon>Paenibacillus</taxon>
    </lineage>
</organism>
<keyword evidence="1" id="KW-0812">Transmembrane</keyword>
<dbReference type="RefSeq" id="WP_036579886.1">
    <property type="nucleotide sequence ID" value="NZ_KK082134.1"/>
</dbReference>
<sequence>MHFTIAFITVIAVWKWGDWRNWRRYHATMLYIALGNAMYNFICAGHLLWELYPDMAPDYLGTELVYTLVTFPGCALLFLSRYPDKAGARRRIIHILMWIVIFGGVELIYSLTDRIRYAHGWNLGWSLLFDCVMFPMLLLHHRRPLAAYLLSVPIAAALIWHFDVPIDIPVAKR</sequence>
<keyword evidence="3" id="KW-1185">Reference proteome</keyword>